<dbReference type="Proteomes" id="UP000018217">
    <property type="component" value="Unassembled WGS sequence"/>
</dbReference>
<dbReference type="EMBL" id="CAHS01000015">
    <property type="protein sequence ID" value="CCG87455.1"/>
    <property type="molecule type" value="Genomic_DNA"/>
</dbReference>
<gene>
    <name evidence="1" type="ORF">EPIR_2090</name>
</gene>
<comment type="caution">
    <text evidence="1">The sequence shown here is derived from an EMBL/GenBank/DDBJ whole genome shotgun (WGS) entry which is preliminary data.</text>
</comment>
<reference evidence="1 2" key="1">
    <citation type="journal article" date="2013" name="Syst. Appl. Microbiol.">
        <title>Phylogenetic position and virulence apparatus of the pear flower necrosis pathogen Erwinia piriflorinigrans CFBP 5888T as assessed by comparative genomics.</title>
        <authorList>
            <person name="Smits T.H."/>
            <person name="Rezzonico F."/>
            <person name="Lopez M.M."/>
            <person name="Blom J."/>
            <person name="Goesmann A."/>
            <person name="Frey J.E."/>
            <person name="Duffy B."/>
        </authorList>
    </citation>
    <scope>NUCLEOTIDE SEQUENCE [LARGE SCALE GENOMIC DNA]</scope>
    <source>
        <strain evidence="2">CFBP5888</strain>
    </source>
</reference>
<sequence>MPEYNSNYNMLAELLNITCPDGAPLAAKFIRDEK</sequence>
<proteinExistence type="predicted"/>
<dbReference type="AlphaFoldDB" id="V5Z938"/>
<protein>
    <submittedName>
        <fullName evidence="1">Uncharacterized protein</fullName>
    </submittedName>
</protein>
<organism evidence="1 2">
    <name type="scientific">Erwinia piriflorinigrans CFBP 5888</name>
    <dbReference type="NCBI Taxonomy" id="1161919"/>
    <lineage>
        <taxon>Bacteria</taxon>
        <taxon>Pseudomonadati</taxon>
        <taxon>Pseudomonadota</taxon>
        <taxon>Gammaproteobacteria</taxon>
        <taxon>Enterobacterales</taxon>
        <taxon>Erwiniaceae</taxon>
        <taxon>Erwinia</taxon>
    </lineage>
</organism>
<keyword evidence="2" id="KW-1185">Reference proteome</keyword>
<name>V5Z938_9GAMM</name>
<accession>V5Z938</accession>
<evidence type="ECO:0000313" key="1">
    <source>
        <dbReference type="EMBL" id="CCG87455.1"/>
    </source>
</evidence>
<evidence type="ECO:0000313" key="2">
    <source>
        <dbReference type="Proteomes" id="UP000018217"/>
    </source>
</evidence>
<dbReference type="STRING" id="1161919.EPIR_2090"/>